<evidence type="ECO:0000256" key="1">
    <source>
        <dbReference type="SAM" id="Phobius"/>
    </source>
</evidence>
<dbReference type="EMBL" id="CAJEWN010001903">
    <property type="protein sequence ID" value="CAD2200790.1"/>
    <property type="molecule type" value="Genomic_DNA"/>
</dbReference>
<feature type="transmembrane region" description="Helical" evidence="1">
    <location>
        <begin position="51"/>
        <end position="73"/>
    </location>
</feature>
<accession>A0A6V7XNA8</accession>
<evidence type="ECO:0000313" key="3">
    <source>
        <dbReference type="Proteomes" id="UP000580250"/>
    </source>
</evidence>
<dbReference type="AlphaFoldDB" id="A0A6V7XNA8"/>
<proteinExistence type="predicted"/>
<name>A0A6V7XNA8_MELEN</name>
<feature type="transmembrane region" description="Helical" evidence="1">
    <location>
        <begin position="21"/>
        <end position="45"/>
    </location>
</feature>
<protein>
    <submittedName>
        <fullName evidence="2">Uncharacterized protein</fullName>
    </submittedName>
</protein>
<gene>
    <name evidence="2" type="ORF">MENT_LOCUS54279</name>
</gene>
<dbReference type="Proteomes" id="UP000580250">
    <property type="component" value="Unassembled WGS sequence"/>
</dbReference>
<sequence length="92" mass="10298">MVSVLLIDSTAEVEGNGRLAVTLFFCFFLTGIFDFLISLTVFILFVPFPFVFSFLFTICLGVGGVSFRTFIFLAREGKDGWYEDSERGGTKL</sequence>
<organism evidence="2 3">
    <name type="scientific">Meloidogyne enterolobii</name>
    <name type="common">Root-knot nematode worm</name>
    <name type="synonym">Meloidogyne mayaguensis</name>
    <dbReference type="NCBI Taxonomy" id="390850"/>
    <lineage>
        <taxon>Eukaryota</taxon>
        <taxon>Metazoa</taxon>
        <taxon>Ecdysozoa</taxon>
        <taxon>Nematoda</taxon>
        <taxon>Chromadorea</taxon>
        <taxon>Rhabditida</taxon>
        <taxon>Tylenchina</taxon>
        <taxon>Tylenchomorpha</taxon>
        <taxon>Tylenchoidea</taxon>
        <taxon>Meloidogynidae</taxon>
        <taxon>Meloidogyninae</taxon>
        <taxon>Meloidogyne</taxon>
    </lineage>
</organism>
<keyword evidence="1" id="KW-0812">Transmembrane</keyword>
<keyword evidence="1" id="KW-1133">Transmembrane helix</keyword>
<comment type="caution">
    <text evidence="2">The sequence shown here is derived from an EMBL/GenBank/DDBJ whole genome shotgun (WGS) entry which is preliminary data.</text>
</comment>
<keyword evidence="1" id="KW-0472">Membrane</keyword>
<evidence type="ECO:0000313" key="2">
    <source>
        <dbReference type="EMBL" id="CAD2200790.1"/>
    </source>
</evidence>
<reference evidence="2 3" key="1">
    <citation type="submission" date="2020-08" db="EMBL/GenBank/DDBJ databases">
        <authorList>
            <person name="Koutsovoulos G."/>
            <person name="Danchin GJ E."/>
        </authorList>
    </citation>
    <scope>NUCLEOTIDE SEQUENCE [LARGE SCALE GENOMIC DNA]</scope>
</reference>